<name>A0A1G2CJ02_9BACT</name>
<organism evidence="1 2">
    <name type="scientific">Candidatus Liptonbacteria bacterium RIFCSPLOWO2_01_FULL_56_20</name>
    <dbReference type="NCBI Taxonomy" id="1798652"/>
    <lineage>
        <taxon>Bacteria</taxon>
        <taxon>Candidatus Liptoniibacteriota</taxon>
    </lineage>
</organism>
<protein>
    <submittedName>
        <fullName evidence="1">Uncharacterized protein</fullName>
    </submittedName>
</protein>
<dbReference type="EMBL" id="MHLC01000018">
    <property type="protein sequence ID" value="OGZ01227.1"/>
    <property type="molecule type" value="Genomic_DNA"/>
</dbReference>
<accession>A0A1G2CJ02</accession>
<gene>
    <name evidence="1" type="ORF">A3A43_01070</name>
</gene>
<comment type="caution">
    <text evidence="1">The sequence shown here is derived from an EMBL/GenBank/DDBJ whole genome shotgun (WGS) entry which is preliminary data.</text>
</comment>
<evidence type="ECO:0000313" key="2">
    <source>
        <dbReference type="Proteomes" id="UP000178495"/>
    </source>
</evidence>
<reference evidence="1 2" key="1">
    <citation type="journal article" date="2016" name="Nat. Commun.">
        <title>Thousands of microbial genomes shed light on interconnected biogeochemical processes in an aquifer system.</title>
        <authorList>
            <person name="Anantharaman K."/>
            <person name="Brown C.T."/>
            <person name="Hug L.A."/>
            <person name="Sharon I."/>
            <person name="Castelle C.J."/>
            <person name="Probst A.J."/>
            <person name="Thomas B.C."/>
            <person name="Singh A."/>
            <person name="Wilkins M.J."/>
            <person name="Karaoz U."/>
            <person name="Brodie E.L."/>
            <person name="Williams K.H."/>
            <person name="Hubbard S.S."/>
            <person name="Banfield J.F."/>
        </authorList>
    </citation>
    <scope>NUCLEOTIDE SEQUENCE [LARGE SCALE GENOMIC DNA]</scope>
</reference>
<evidence type="ECO:0000313" key="1">
    <source>
        <dbReference type="EMBL" id="OGZ01227.1"/>
    </source>
</evidence>
<dbReference type="AlphaFoldDB" id="A0A1G2CJ02"/>
<sequence>MDAPNTFLKADPRDAEPMRLIADHLLTGLAGADRINTLETAFLAATKAHNDETALCFVQLLYPERRKLELKQHAFLAGRMTNLYWQMPAHRLGAERRRDHPLDEKDRWYRPHEPTLQKTKKWMVERVAGYWGADLTDENVALFRFLVAAGFPERKDQGRLDGESDDEMTARGRLVSKDETEAVLQAIRKRTDRDCEFPAGKLEAWLGLRHVPGEIRHILTIARTRNGGIPLAERDIRYAQILAPLKVEERGYAGLDLYNRLCEQVSELDAAATALLKRMQPERGSWDSDMIGRSEYVRGGIWLNLPDLETIEVTVTLYHDTSVELGQDIFGRARRHIEAFCAEHTDRKLTVNLALGGGQGDLNLTHRCSTKTR</sequence>
<dbReference type="Proteomes" id="UP000178495">
    <property type="component" value="Unassembled WGS sequence"/>
</dbReference>
<proteinExistence type="predicted"/>